<dbReference type="EMBL" id="DTAK01000008">
    <property type="protein sequence ID" value="HGU58853.1"/>
    <property type="molecule type" value="Genomic_DNA"/>
</dbReference>
<sequence>MRVYHIALPHDISAWIRYLPRVISILSPRIIFLETGIPIPEYTIKQLESLFESVSKGLPPEYLIRYVKEKRLPGGEYFSIVSRCLYLSGKSVILERVPKECQEYTSRGIDYWNRAIRMFFRKKFKEAAENVRNCLREILESTAIRDKSISGFIKDLNEDVTLLLGAAHSPEIRGISKWYPKEFEIDLEYLQEQKKLIKKDDMELALKMILVDIASLKIPFRVAWKKICSISSEDLMNFCEFVSKNEHRASQAALEWLSRI</sequence>
<name>A0A7C3YN93_9EURY</name>
<reference evidence="1" key="1">
    <citation type="journal article" date="2020" name="mSystems">
        <title>Genome- and Community-Level Interaction Insights into Carbon Utilization and Element Cycling Functions of Hydrothermarchaeota in Hydrothermal Sediment.</title>
        <authorList>
            <person name="Zhou Z."/>
            <person name="Liu Y."/>
            <person name="Xu W."/>
            <person name="Pan J."/>
            <person name="Luo Z.H."/>
            <person name="Li M."/>
        </authorList>
    </citation>
    <scope>NUCLEOTIDE SEQUENCE [LARGE SCALE GENOMIC DNA]</scope>
    <source>
        <strain evidence="3">SpSt-10</strain>
        <strain evidence="2">SpSt-62</strain>
        <strain evidence="1">SpSt-97</strain>
    </source>
</reference>
<evidence type="ECO:0000313" key="1">
    <source>
        <dbReference type="EMBL" id="HGE66026.1"/>
    </source>
</evidence>
<dbReference type="EMBL" id="DTPI01000020">
    <property type="protein sequence ID" value="HGE66026.1"/>
    <property type="molecule type" value="Genomic_DNA"/>
</dbReference>
<dbReference type="EMBL" id="DRUC01000080">
    <property type="protein sequence ID" value="HHF48575.1"/>
    <property type="molecule type" value="Genomic_DNA"/>
</dbReference>
<gene>
    <name evidence="3" type="ORF">ENL48_05380</name>
    <name evidence="2" type="ORF">ENT89_01320</name>
    <name evidence="1" type="ORF">ENX77_02700</name>
</gene>
<protein>
    <submittedName>
        <fullName evidence="1">Uncharacterized protein</fullName>
    </submittedName>
</protein>
<evidence type="ECO:0000313" key="3">
    <source>
        <dbReference type="EMBL" id="HHF48575.1"/>
    </source>
</evidence>
<accession>A0A7C3YN93</accession>
<proteinExistence type="predicted"/>
<organism evidence="1">
    <name type="scientific">Geoglobus ahangari</name>
    <dbReference type="NCBI Taxonomy" id="113653"/>
    <lineage>
        <taxon>Archaea</taxon>
        <taxon>Methanobacteriati</taxon>
        <taxon>Methanobacteriota</taxon>
        <taxon>Archaeoglobi</taxon>
        <taxon>Archaeoglobales</taxon>
        <taxon>Archaeoglobaceae</taxon>
        <taxon>Geoglobus</taxon>
    </lineage>
</organism>
<comment type="caution">
    <text evidence="1">The sequence shown here is derived from an EMBL/GenBank/DDBJ whole genome shotgun (WGS) entry which is preliminary data.</text>
</comment>
<dbReference type="AlphaFoldDB" id="A0A7C3YN93"/>
<evidence type="ECO:0000313" key="2">
    <source>
        <dbReference type="EMBL" id="HGU58853.1"/>
    </source>
</evidence>